<dbReference type="EMBL" id="ABIB01000005">
    <property type="protein sequence ID" value="EDP95920.1"/>
    <property type="molecule type" value="Genomic_DNA"/>
</dbReference>
<proteinExistence type="predicted"/>
<organism evidence="1 2">
    <name type="scientific">Kordia algicida OT-1</name>
    <dbReference type="NCBI Taxonomy" id="391587"/>
    <lineage>
        <taxon>Bacteria</taxon>
        <taxon>Pseudomonadati</taxon>
        <taxon>Bacteroidota</taxon>
        <taxon>Flavobacteriia</taxon>
        <taxon>Flavobacteriales</taxon>
        <taxon>Flavobacteriaceae</taxon>
        <taxon>Kordia</taxon>
    </lineage>
</organism>
<accession>A9DWN4</accession>
<dbReference type="STRING" id="391587.KAOT1_07123"/>
<evidence type="ECO:0000313" key="2">
    <source>
        <dbReference type="Proteomes" id="UP000002945"/>
    </source>
</evidence>
<keyword evidence="2" id="KW-1185">Reference proteome</keyword>
<protein>
    <submittedName>
        <fullName evidence="1">Uncharacterized protein</fullName>
    </submittedName>
</protein>
<reference evidence="1 2" key="1">
    <citation type="journal article" date="2011" name="J. Bacteriol.">
        <title>Genome sequence of the algicidal bacterium Kordia algicida OT-1.</title>
        <authorList>
            <person name="Lee H.S."/>
            <person name="Kang S.G."/>
            <person name="Kwon K.K."/>
            <person name="Lee J.H."/>
            <person name="Kim S.J."/>
        </authorList>
    </citation>
    <scope>NUCLEOTIDE SEQUENCE [LARGE SCALE GENOMIC DNA]</scope>
    <source>
        <strain evidence="1 2">OT-1</strain>
    </source>
</reference>
<dbReference type="RefSeq" id="WP_007093991.1">
    <property type="nucleotide sequence ID" value="NZ_CP142125.1"/>
</dbReference>
<evidence type="ECO:0000313" key="1">
    <source>
        <dbReference type="EMBL" id="EDP95920.1"/>
    </source>
</evidence>
<name>A9DWN4_9FLAO</name>
<dbReference type="AlphaFoldDB" id="A9DWN4"/>
<comment type="caution">
    <text evidence="1">The sequence shown here is derived from an EMBL/GenBank/DDBJ whole genome shotgun (WGS) entry which is preliminary data.</text>
</comment>
<sequence>MKKRSLKKFRLRKTAISNLQGHPDEAKIKAGLAAATGTGCLRDSKWCEFSEIVSCYSPCGSDNGTIGCSPA</sequence>
<dbReference type="Proteomes" id="UP000002945">
    <property type="component" value="Unassembled WGS sequence"/>
</dbReference>
<gene>
    <name evidence="1" type="ORF">KAOT1_07123</name>
</gene>
<dbReference type="HOGENOM" id="CLU_2734769_0_0_10"/>